<comment type="caution">
    <text evidence="2">The sequence shown here is derived from an EMBL/GenBank/DDBJ whole genome shotgun (WGS) entry which is preliminary data.</text>
</comment>
<feature type="signal peptide" evidence="1">
    <location>
        <begin position="1"/>
        <end position="29"/>
    </location>
</feature>
<gene>
    <name evidence="2" type="ORF">EGT51_01615</name>
</gene>
<dbReference type="OrthoDB" id="2329850at2"/>
<protein>
    <recommendedName>
        <fullName evidence="4">CAP domain-containing protein</fullName>
    </recommendedName>
</protein>
<dbReference type="EMBL" id="RKLX01000001">
    <property type="protein sequence ID" value="TGD20474.1"/>
    <property type="molecule type" value="Genomic_DNA"/>
</dbReference>
<reference evidence="2 3" key="1">
    <citation type="submission" date="2018-10" db="EMBL/GenBank/DDBJ databases">
        <title>Lactobacillus sp. R7 and Lactobacillus sp. R19 isolated from fermented mustard green product of Taiwan.</title>
        <authorList>
            <person name="Lin S.-T."/>
        </authorList>
    </citation>
    <scope>NUCLEOTIDE SEQUENCE [LARGE SCALE GENOMIC DNA]</scope>
    <source>
        <strain evidence="2 3">BCRC 81129</strain>
    </source>
</reference>
<name>A0A4Z0JF45_9LACO</name>
<sequence>MKRFAKHLLTLASVGILGLGVLPALPAQAATKTVKVTKVKRAAYHATKGTIYTSKKLNKVRGKAQSYQHLTLYVTKHATIKQNGKKKVYYYINTSKVKGWLWRGYLKSGKATPAVATMNAAMAKRFVKQANIYRAAKGIAPLRLDSTRVNMLKAHASWLTIGKNAETKVNWKAYDQETAKLGLPTDSNVMEIGSTSSKADLKNSQRLSQATIDFYMITGHNQPDYTQTVLRATTTKIGIYWFDNHGTVWFILLPD</sequence>
<evidence type="ECO:0000313" key="2">
    <source>
        <dbReference type="EMBL" id="TGD20474.1"/>
    </source>
</evidence>
<dbReference type="RefSeq" id="WP_135367041.1">
    <property type="nucleotide sequence ID" value="NZ_RKLX01000001.1"/>
</dbReference>
<evidence type="ECO:0000313" key="3">
    <source>
        <dbReference type="Proteomes" id="UP000297348"/>
    </source>
</evidence>
<evidence type="ECO:0000256" key="1">
    <source>
        <dbReference type="SAM" id="SignalP"/>
    </source>
</evidence>
<dbReference type="Proteomes" id="UP000297348">
    <property type="component" value="Unassembled WGS sequence"/>
</dbReference>
<keyword evidence="1" id="KW-0732">Signal</keyword>
<proteinExistence type="predicted"/>
<dbReference type="AlphaFoldDB" id="A0A4Z0JF45"/>
<organism evidence="2 3">
    <name type="scientific">Levilactobacillus suantsaiihabitans</name>
    <dbReference type="NCBI Taxonomy" id="2487722"/>
    <lineage>
        <taxon>Bacteria</taxon>
        <taxon>Bacillati</taxon>
        <taxon>Bacillota</taxon>
        <taxon>Bacilli</taxon>
        <taxon>Lactobacillales</taxon>
        <taxon>Lactobacillaceae</taxon>
        <taxon>Levilactobacillus</taxon>
    </lineage>
</organism>
<keyword evidence="3" id="KW-1185">Reference proteome</keyword>
<accession>A0A4Z0JF45</accession>
<feature type="chain" id="PRO_5021444923" description="CAP domain-containing protein" evidence="1">
    <location>
        <begin position="30"/>
        <end position="255"/>
    </location>
</feature>
<evidence type="ECO:0008006" key="4">
    <source>
        <dbReference type="Google" id="ProtNLM"/>
    </source>
</evidence>